<proteinExistence type="predicted"/>
<comment type="catalytic activity">
    <reaction evidence="1">
        <text>S-ubiquitinyl-[E2 ubiquitin-conjugating enzyme]-L-cysteine + [acceptor protein]-L-lysine = [E2 ubiquitin-conjugating enzyme]-L-cysteine + N(6)-ubiquitinyl-[acceptor protein]-L-lysine.</text>
        <dbReference type="EC" id="2.3.2.26"/>
    </reaction>
</comment>
<feature type="domain" description="HECT" evidence="10">
    <location>
        <begin position="141"/>
        <end position="472"/>
    </location>
</feature>
<keyword evidence="5" id="KW-0808">Transferase</keyword>
<dbReference type="SMART" id="SM00119">
    <property type="entry name" value="HECTc"/>
    <property type="match status" value="1"/>
</dbReference>
<dbReference type="InterPro" id="IPR000569">
    <property type="entry name" value="HECT_dom"/>
</dbReference>
<dbReference type="Gene3D" id="3.30.2410.10">
    <property type="entry name" value="Hect, E3 ligase catalytic domain"/>
    <property type="match status" value="1"/>
</dbReference>
<evidence type="ECO:0000256" key="5">
    <source>
        <dbReference type="ARBA" id="ARBA00022679"/>
    </source>
</evidence>
<dbReference type="GO" id="GO:0061630">
    <property type="term" value="F:ubiquitin protein ligase activity"/>
    <property type="evidence" value="ECO:0007669"/>
    <property type="project" value="UniProtKB-EC"/>
</dbReference>
<dbReference type="GO" id="GO:0006511">
    <property type="term" value="P:ubiquitin-dependent protein catabolic process"/>
    <property type="evidence" value="ECO:0007669"/>
    <property type="project" value="TreeGrafter"/>
</dbReference>
<comment type="caution">
    <text evidence="11">The sequence shown here is derived from an EMBL/GenBank/DDBJ whole genome shotgun (WGS) entry which is preliminary data.</text>
</comment>
<dbReference type="PROSITE" id="PS50002">
    <property type="entry name" value="SH3"/>
    <property type="match status" value="1"/>
</dbReference>
<dbReference type="EMBL" id="MCOG01000106">
    <property type="protein sequence ID" value="ORY46709.1"/>
    <property type="molecule type" value="Genomic_DNA"/>
</dbReference>
<keyword evidence="6 7" id="KW-0833">Ubl conjugation pathway</keyword>
<evidence type="ECO:0000256" key="1">
    <source>
        <dbReference type="ARBA" id="ARBA00000885"/>
    </source>
</evidence>
<evidence type="ECO:0000256" key="3">
    <source>
        <dbReference type="ARBA" id="ARBA00012485"/>
    </source>
</evidence>
<dbReference type="CDD" id="cd00078">
    <property type="entry name" value="HECTc"/>
    <property type="match status" value="1"/>
</dbReference>
<dbReference type="AlphaFoldDB" id="A0A1Y2CI50"/>
<accession>A0A1Y2CI50</accession>
<dbReference type="FunFam" id="3.30.2160.10:FF:000001">
    <property type="entry name" value="E3 ubiquitin-protein ligase NEDD4-like"/>
    <property type="match status" value="1"/>
</dbReference>
<evidence type="ECO:0000256" key="7">
    <source>
        <dbReference type="PROSITE-ProRule" id="PRU00104"/>
    </source>
</evidence>
<dbReference type="PANTHER" id="PTHR11254">
    <property type="entry name" value="HECT DOMAIN UBIQUITIN-PROTEIN LIGASE"/>
    <property type="match status" value="1"/>
</dbReference>
<evidence type="ECO:0000256" key="2">
    <source>
        <dbReference type="ARBA" id="ARBA00004906"/>
    </source>
</evidence>
<dbReference type="InterPro" id="IPR036028">
    <property type="entry name" value="SH3-like_dom_sf"/>
</dbReference>
<dbReference type="CDD" id="cd00174">
    <property type="entry name" value="SH3"/>
    <property type="match status" value="1"/>
</dbReference>
<comment type="pathway">
    <text evidence="2">Protein modification; protein ubiquitination.</text>
</comment>
<dbReference type="FunFam" id="3.30.2410.10:FF:000009">
    <property type="entry name" value="Probable E3 ubiquitin-protein ligase HECTD2"/>
    <property type="match status" value="1"/>
</dbReference>
<evidence type="ECO:0000259" key="9">
    <source>
        <dbReference type="PROSITE" id="PS50002"/>
    </source>
</evidence>
<dbReference type="InterPro" id="IPR035983">
    <property type="entry name" value="Hect_E3_ubiquitin_ligase"/>
</dbReference>
<reference evidence="11 12" key="1">
    <citation type="submission" date="2016-08" db="EMBL/GenBank/DDBJ databases">
        <title>A Parts List for Fungal Cellulosomes Revealed by Comparative Genomics.</title>
        <authorList>
            <consortium name="DOE Joint Genome Institute"/>
            <person name="Haitjema C.H."/>
            <person name="Gilmore S.P."/>
            <person name="Henske J.K."/>
            <person name="Solomon K.V."/>
            <person name="De Groot R."/>
            <person name="Kuo A."/>
            <person name="Mondo S.J."/>
            <person name="Salamov A.A."/>
            <person name="Labutti K."/>
            <person name="Zhao Z."/>
            <person name="Chiniquy J."/>
            <person name="Barry K."/>
            <person name="Brewer H.M."/>
            <person name="Purvine S.O."/>
            <person name="Wright A.T."/>
            <person name="Boxma B."/>
            <person name="Van Alen T."/>
            <person name="Hackstein J.H."/>
            <person name="Baker S.E."/>
            <person name="Grigoriev I.V."/>
            <person name="O'Malley M.A."/>
        </authorList>
    </citation>
    <scope>NUCLEOTIDE SEQUENCE [LARGE SCALE GENOMIC DNA]</scope>
    <source>
        <strain evidence="11 12">G1</strain>
    </source>
</reference>
<dbReference type="Gene3D" id="2.30.30.40">
    <property type="entry name" value="SH3 Domains"/>
    <property type="match status" value="1"/>
</dbReference>
<gene>
    <name evidence="11" type="ORF">LY90DRAFT_619974</name>
</gene>
<evidence type="ECO:0000256" key="6">
    <source>
        <dbReference type="ARBA" id="ARBA00022786"/>
    </source>
</evidence>
<protein>
    <recommendedName>
        <fullName evidence="3">HECT-type E3 ubiquitin transferase</fullName>
        <ecNumber evidence="3">2.3.2.26</ecNumber>
    </recommendedName>
</protein>
<dbReference type="Pfam" id="PF00632">
    <property type="entry name" value="HECT"/>
    <property type="match status" value="1"/>
</dbReference>
<dbReference type="EC" id="2.3.2.26" evidence="3"/>
<dbReference type="OrthoDB" id="8068875at2759"/>
<sequence>MRDPIPPSPSSPPPPQKQILVLAIKDFIASEPDQLTVKNDDLLIVTDENPKEGWVLGYKNDNESEKGLFPKDFILVYNGNEIYFDGAEEQEFTKEYKTYYEDKEKELRKNLEENRINDILCIDVDRNNIFTNAYDYIITSTNKDLKKVLDIQFLNEDGIDCGGLTREFFYLLSKEIGNPGYSLFKYIKENSYRMNINPESGIANENHLDYFEFIGIILGIAIFNSQHLDVSFTLPFYKRLLNKNLILSDLKYIDPDIYKSLNWLKENNGVEDLFLTFEIENEDSFGNKEKIELKPNGSEIPVTDENKEEYIKLNTTKDKDQMEAIKRGFYKVIPNDSLKRFNEFDLELLIYGSNEIDVDDWKNNTDYSGYNENDITIINFWKCVREFDNESRKRLVLFATGNSQIPSLGFKYLQGDGKITHFKLKKAGDLNKLPVSHTCFNCIDLPPYENYDQLKDKLLYAIQEGINNFSIA</sequence>
<evidence type="ECO:0000313" key="11">
    <source>
        <dbReference type="EMBL" id="ORY46709.1"/>
    </source>
</evidence>
<feature type="active site" description="Glycyl thioester intermediate" evidence="7">
    <location>
        <position position="439"/>
    </location>
</feature>
<dbReference type="FunFam" id="3.90.1750.10:FF:000079">
    <property type="entry name" value="E3 ubiquitin-protein ligase"/>
    <property type="match status" value="1"/>
</dbReference>
<dbReference type="InterPro" id="IPR050409">
    <property type="entry name" value="E3_ubiq-protein_ligase"/>
</dbReference>
<dbReference type="SUPFAM" id="SSF50044">
    <property type="entry name" value="SH3-domain"/>
    <property type="match status" value="1"/>
</dbReference>
<feature type="domain" description="SH3" evidence="9">
    <location>
        <begin position="16"/>
        <end position="79"/>
    </location>
</feature>
<dbReference type="Gene3D" id="3.90.1750.10">
    <property type="entry name" value="Hect, E3 ligase catalytic domains"/>
    <property type="match status" value="1"/>
</dbReference>
<dbReference type="PANTHER" id="PTHR11254:SF440">
    <property type="entry name" value="E3 UBIQUITIN-PROTEIN LIGASE NEDD-4"/>
    <property type="match status" value="1"/>
</dbReference>
<dbReference type="InterPro" id="IPR001452">
    <property type="entry name" value="SH3_domain"/>
</dbReference>
<evidence type="ECO:0000256" key="4">
    <source>
        <dbReference type="ARBA" id="ARBA00022443"/>
    </source>
</evidence>
<dbReference type="Proteomes" id="UP000193920">
    <property type="component" value="Unassembled WGS sequence"/>
</dbReference>
<dbReference type="GO" id="GO:0005737">
    <property type="term" value="C:cytoplasm"/>
    <property type="evidence" value="ECO:0007669"/>
    <property type="project" value="TreeGrafter"/>
</dbReference>
<dbReference type="STRING" id="1754190.A0A1Y2CI50"/>
<dbReference type="SMART" id="SM00326">
    <property type="entry name" value="SH3"/>
    <property type="match status" value="1"/>
</dbReference>
<evidence type="ECO:0000313" key="12">
    <source>
        <dbReference type="Proteomes" id="UP000193920"/>
    </source>
</evidence>
<organism evidence="11 12">
    <name type="scientific">Neocallimastix californiae</name>
    <dbReference type="NCBI Taxonomy" id="1754190"/>
    <lineage>
        <taxon>Eukaryota</taxon>
        <taxon>Fungi</taxon>
        <taxon>Fungi incertae sedis</taxon>
        <taxon>Chytridiomycota</taxon>
        <taxon>Chytridiomycota incertae sedis</taxon>
        <taxon>Neocallimastigomycetes</taxon>
        <taxon>Neocallimastigales</taxon>
        <taxon>Neocallimastigaceae</taxon>
        <taxon>Neocallimastix</taxon>
    </lineage>
</organism>
<dbReference type="SUPFAM" id="SSF56204">
    <property type="entry name" value="Hect, E3 ligase catalytic domain"/>
    <property type="match status" value="1"/>
</dbReference>
<dbReference type="Pfam" id="PF00018">
    <property type="entry name" value="SH3_1"/>
    <property type="match status" value="1"/>
</dbReference>
<evidence type="ECO:0000259" key="10">
    <source>
        <dbReference type="PROSITE" id="PS50237"/>
    </source>
</evidence>
<keyword evidence="12" id="KW-1185">Reference proteome</keyword>
<name>A0A1Y2CI50_9FUNG</name>
<dbReference type="GO" id="GO:0016567">
    <property type="term" value="P:protein ubiquitination"/>
    <property type="evidence" value="ECO:0007669"/>
    <property type="project" value="TreeGrafter"/>
</dbReference>
<dbReference type="Gene3D" id="3.30.2160.10">
    <property type="entry name" value="Hect, E3 ligase catalytic domain"/>
    <property type="match status" value="1"/>
</dbReference>
<dbReference type="PROSITE" id="PS50237">
    <property type="entry name" value="HECT"/>
    <property type="match status" value="1"/>
</dbReference>
<evidence type="ECO:0000256" key="8">
    <source>
        <dbReference type="PROSITE-ProRule" id="PRU00192"/>
    </source>
</evidence>
<keyword evidence="4 8" id="KW-0728">SH3 domain</keyword>